<keyword evidence="1" id="KW-1133">Transmembrane helix</keyword>
<feature type="transmembrane region" description="Helical" evidence="1">
    <location>
        <begin position="154"/>
        <end position="182"/>
    </location>
</feature>
<protein>
    <recommendedName>
        <fullName evidence="2">VTT domain-containing protein</fullName>
    </recommendedName>
</protein>
<reference evidence="3 4" key="1">
    <citation type="journal article" date="2019" name="Int. J. Syst. Evol. Microbiol.">
        <title>The Global Catalogue of Microorganisms (GCM) 10K type strain sequencing project: providing services to taxonomists for standard genome sequencing and annotation.</title>
        <authorList>
            <consortium name="The Broad Institute Genomics Platform"/>
            <consortium name="The Broad Institute Genome Sequencing Center for Infectious Disease"/>
            <person name="Wu L."/>
            <person name="Ma J."/>
        </authorList>
    </citation>
    <scope>NUCLEOTIDE SEQUENCE [LARGE SCALE GENOMIC DNA]</scope>
    <source>
        <strain evidence="3 4">JCM 17504</strain>
    </source>
</reference>
<gene>
    <name evidence="3" type="ORF">GCM10025751_46060</name>
</gene>
<dbReference type="EMBL" id="BAABKX010000019">
    <property type="protein sequence ID" value="GAA5060679.1"/>
    <property type="molecule type" value="Genomic_DNA"/>
</dbReference>
<keyword evidence="1" id="KW-0472">Membrane</keyword>
<accession>A0AAV3UNM8</accession>
<dbReference type="Pfam" id="PF09335">
    <property type="entry name" value="VTT_dom"/>
    <property type="match status" value="1"/>
</dbReference>
<dbReference type="AlphaFoldDB" id="A0AAV3UNM8"/>
<keyword evidence="4" id="KW-1185">Reference proteome</keyword>
<name>A0AAV3UNM8_9EURY</name>
<sequence>MSNELGRHSILSSFIDGLDIAIETATGWPGIGLVFLYSFLIAFLLPGPSEVVLAAPLDLGFPYWTRIGIIMLSSAFGKALGSLLAFHIGQEAKKAGPIVRWLRRSRFDIIEWSEKRTVKLAQTYGYWGLAGALCIPFFPDTVSIYAFAILEEDYFKFALATFLGSLGRLLVTVLFVGSAFTIL</sequence>
<organism evidence="3 4">
    <name type="scientific">Haladaptatus pallidirubidus</name>
    <dbReference type="NCBI Taxonomy" id="1008152"/>
    <lineage>
        <taxon>Archaea</taxon>
        <taxon>Methanobacteriati</taxon>
        <taxon>Methanobacteriota</taxon>
        <taxon>Stenosarchaea group</taxon>
        <taxon>Halobacteria</taxon>
        <taxon>Halobacteriales</taxon>
        <taxon>Haladaptataceae</taxon>
        <taxon>Haladaptatus</taxon>
    </lineage>
</organism>
<feature type="domain" description="VTT" evidence="2">
    <location>
        <begin position="48"/>
        <end position="176"/>
    </location>
</feature>
<dbReference type="InterPro" id="IPR032816">
    <property type="entry name" value="VTT_dom"/>
</dbReference>
<dbReference type="RefSeq" id="WP_227777463.1">
    <property type="nucleotide sequence ID" value="NZ_BAABKX010000019.1"/>
</dbReference>
<evidence type="ECO:0000313" key="4">
    <source>
        <dbReference type="Proteomes" id="UP001501729"/>
    </source>
</evidence>
<keyword evidence="1" id="KW-0812">Transmembrane</keyword>
<feature type="transmembrane region" description="Helical" evidence="1">
    <location>
        <begin position="20"/>
        <end position="43"/>
    </location>
</feature>
<feature type="transmembrane region" description="Helical" evidence="1">
    <location>
        <begin position="63"/>
        <end position="86"/>
    </location>
</feature>
<evidence type="ECO:0000256" key="1">
    <source>
        <dbReference type="SAM" id="Phobius"/>
    </source>
</evidence>
<proteinExistence type="predicted"/>
<feature type="transmembrane region" description="Helical" evidence="1">
    <location>
        <begin position="124"/>
        <end position="148"/>
    </location>
</feature>
<evidence type="ECO:0000259" key="2">
    <source>
        <dbReference type="Pfam" id="PF09335"/>
    </source>
</evidence>
<dbReference type="Proteomes" id="UP001501729">
    <property type="component" value="Unassembled WGS sequence"/>
</dbReference>
<comment type="caution">
    <text evidence="3">The sequence shown here is derived from an EMBL/GenBank/DDBJ whole genome shotgun (WGS) entry which is preliminary data.</text>
</comment>
<evidence type="ECO:0000313" key="3">
    <source>
        <dbReference type="EMBL" id="GAA5060679.1"/>
    </source>
</evidence>
<dbReference type="GeneID" id="68615596"/>